<feature type="chain" id="PRO_5019462915" description="EF-hand domain-containing protein" evidence="2">
    <location>
        <begin position="25"/>
        <end position="91"/>
    </location>
</feature>
<dbReference type="OrthoDB" id="2166958at2"/>
<gene>
    <name evidence="3" type="ORF">EKG37_17720</name>
</gene>
<evidence type="ECO:0000313" key="3">
    <source>
        <dbReference type="EMBL" id="RTR28140.1"/>
    </source>
</evidence>
<sequence length="91" mass="10144">MKKKLLVGILTGGLILGAGTFAFAQTNEEGDGVINFEQMQPQIKKMHPDLTEKEQKEMFDSCHGDGGMMQNHHDNNNNNNNNTSSNMMNDF</sequence>
<dbReference type="SUPFAM" id="SSF47473">
    <property type="entry name" value="EF-hand"/>
    <property type="match status" value="1"/>
</dbReference>
<evidence type="ECO:0000313" key="4">
    <source>
        <dbReference type="Proteomes" id="UP000271374"/>
    </source>
</evidence>
<feature type="compositionally biased region" description="Low complexity" evidence="1">
    <location>
        <begin position="76"/>
        <end position="91"/>
    </location>
</feature>
<evidence type="ECO:0000256" key="2">
    <source>
        <dbReference type="SAM" id="SignalP"/>
    </source>
</evidence>
<dbReference type="Gene3D" id="1.10.238.10">
    <property type="entry name" value="EF-hand"/>
    <property type="match status" value="1"/>
</dbReference>
<evidence type="ECO:0008006" key="5">
    <source>
        <dbReference type="Google" id="ProtNLM"/>
    </source>
</evidence>
<dbReference type="InterPro" id="IPR011992">
    <property type="entry name" value="EF-hand-dom_pair"/>
</dbReference>
<dbReference type="EMBL" id="RXNT01000016">
    <property type="protein sequence ID" value="RTR28140.1"/>
    <property type="molecule type" value="Genomic_DNA"/>
</dbReference>
<reference evidence="3 4" key="1">
    <citation type="submission" date="2018-12" db="EMBL/GenBank/DDBJ databases">
        <title>Bacillus yapensis draft genome sequence.</title>
        <authorList>
            <person name="Yu L."/>
            <person name="Xu X."/>
            <person name="Tang X."/>
        </authorList>
    </citation>
    <scope>NUCLEOTIDE SEQUENCE [LARGE SCALE GENOMIC DNA]</scope>
    <source>
        <strain evidence="3 4">XXST-01</strain>
    </source>
</reference>
<feature type="region of interest" description="Disordered" evidence="1">
    <location>
        <begin position="60"/>
        <end position="91"/>
    </location>
</feature>
<keyword evidence="2" id="KW-0732">Signal</keyword>
<protein>
    <recommendedName>
        <fullName evidence="5">EF-hand domain-containing protein</fullName>
    </recommendedName>
</protein>
<evidence type="ECO:0000256" key="1">
    <source>
        <dbReference type="SAM" id="MobiDB-lite"/>
    </source>
</evidence>
<feature type="signal peptide" evidence="2">
    <location>
        <begin position="1"/>
        <end position="24"/>
    </location>
</feature>
<comment type="caution">
    <text evidence="3">The sequence shown here is derived from an EMBL/GenBank/DDBJ whole genome shotgun (WGS) entry which is preliminary data.</text>
</comment>
<name>A0A431VY44_9BACI</name>
<organism evidence="3 4">
    <name type="scientific">Bacillus yapensis</name>
    <dbReference type="NCBI Taxonomy" id="2492960"/>
    <lineage>
        <taxon>Bacteria</taxon>
        <taxon>Bacillati</taxon>
        <taxon>Bacillota</taxon>
        <taxon>Bacilli</taxon>
        <taxon>Bacillales</taxon>
        <taxon>Bacillaceae</taxon>
        <taxon>Bacillus</taxon>
    </lineage>
</organism>
<dbReference type="AlphaFoldDB" id="A0A431VY44"/>
<dbReference type="RefSeq" id="WP_126410144.1">
    <property type="nucleotide sequence ID" value="NZ_RXNT01000016.1"/>
</dbReference>
<keyword evidence="4" id="KW-1185">Reference proteome</keyword>
<dbReference type="Proteomes" id="UP000271374">
    <property type="component" value="Unassembled WGS sequence"/>
</dbReference>
<proteinExistence type="predicted"/>
<accession>A0A431VY44</accession>